<dbReference type="Proteomes" id="UP000008064">
    <property type="component" value="Unassembled WGS sequence"/>
</dbReference>
<reference evidence="3" key="1">
    <citation type="journal article" date="2011" name="Science">
        <title>The plant cell wall-decomposing machinery underlies the functional diversity of forest fungi.</title>
        <authorList>
            <person name="Eastwood D.C."/>
            <person name="Floudas D."/>
            <person name="Binder M."/>
            <person name="Majcherczyk A."/>
            <person name="Schneider P."/>
            <person name="Aerts A."/>
            <person name="Asiegbu F.O."/>
            <person name="Baker S.E."/>
            <person name="Barry K."/>
            <person name="Bendiksby M."/>
            <person name="Blumentritt M."/>
            <person name="Coutinho P.M."/>
            <person name="Cullen D."/>
            <person name="de Vries R.P."/>
            <person name="Gathman A."/>
            <person name="Goodell B."/>
            <person name="Henrissat B."/>
            <person name="Ihrmark K."/>
            <person name="Kauserud H."/>
            <person name="Kohler A."/>
            <person name="LaButti K."/>
            <person name="Lapidus A."/>
            <person name="Lavin J.L."/>
            <person name="Lee Y.-H."/>
            <person name="Lindquist E."/>
            <person name="Lilly W."/>
            <person name="Lucas S."/>
            <person name="Morin E."/>
            <person name="Murat C."/>
            <person name="Oguiza J.A."/>
            <person name="Park J."/>
            <person name="Pisabarro A.G."/>
            <person name="Riley R."/>
            <person name="Rosling A."/>
            <person name="Salamov A."/>
            <person name="Schmidt O."/>
            <person name="Schmutz J."/>
            <person name="Skrede I."/>
            <person name="Stenlid J."/>
            <person name="Wiebenga A."/>
            <person name="Xie X."/>
            <person name="Kuees U."/>
            <person name="Hibbett D.S."/>
            <person name="Hoffmeister D."/>
            <person name="Hoegberg N."/>
            <person name="Martin F."/>
            <person name="Grigoriev I.V."/>
            <person name="Watkinson S.C."/>
        </authorList>
    </citation>
    <scope>NUCLEOTIDE SEQUENCE [LARGE SCALE GENOMIC DNA]</scope>
    <source>
        <strain evidence="3">S7.9</strain>
    </source>
</reference>
<feature type="transmembrane region" description="Helical" evidence="1">
    <location>
        <begin position="52"/>
        <end position="72"/>
    </location>
</feature>
<dbReference type="OrthoDB" id="3256800at2759"/>
<dbReference type="RefSeq" id="XP_007314839.1">
    <property type="nucleotide sequence ID" value="XM_007314777.1"/>
</dbReference>
<dbReference type="HOGENOM" id="CLU_145150_0_0_1"/>
<gene>
    <name evidence="2" type="ORF">SERLADRAFT_446071</name>
</gene>
<protein>
    <submittedName>
        <fullName evidence="2">Uncharacterized protein</fullName>
    </submittedName>
</protein>
<feature type="transmembrane region" description="Helical" evidence="1">
    <location>
        <begin position="20"/>
        <end position="40"/>
    </location>
</feature>
<sequence length="152" mass="17836">MLVNQVHEPSFMCAVPEVYIVMALATMFYVEVILQVRLFALYNFRKQVTIPVATFFSILVCSQLGMTSYLIYYDNLYFTGPDTTLSSIFWICTGGKRKLYNIFQIPFMVFDLILFILAMVKSFRHYRQVPDRNWSGPSVFRIFIRDSCLIFL</sequence>
<organism evidence="3">
    <name type="scientific">Serpula lacrymans var. lacrymans (strain S7.9)</name>
    <name type="common">Dry rot fungus</name>
    <dbReference type="NCBI Taxonomy" id="578457"/>
    <lineage>
        <taxon>Eukaryota</taxon>
        <taxon>Fungi</taxon>
        <taxon>Dikarya</taxon>
        <taxon>Basidiomycota</taxon>
        <taxon>Agaricomycotina</taxon>
        <taxon>Agaricomycetes</taxon>
        <taxon>Agaricomycetidae</taxon>
        <taxon>Boletales</taxon>
        <taxon>Coniophorineae</taxon>
        <taxon>Serpulaceae</taxon>
        <taxon>Serpula</taxon>
    </lineage>
</organism>
<dbReference type="AlphaFoldDB" id="F8NLU0"/>
<evidence type="ECO:0000256" key="1">
    <source>
        <dbReference type="SAM" id="Phobius"/>
    </source>
</evidence>
<evidence type="ECO:0000313" key="3">
    <source>
        <dbReference type="Proteomes" id="UP000008064"/>
    </source>
</evidence>
<feature type="non-terminal residue" evidence="2">
    <location>
        <position position="152"/>
    </location>
</feature>
<dbReference type="GeneID" id="18816252"/>
<dbReference type="EMBL" id="GL945430">
    <property type="protein sequence ID" value="EGO28640.1"/>
    <property type="molecule type" value="Genomic_DNA"/>
</dbReference>
<accession>F8NLU0</accession>
<feature type="transmembrane region" description="Helical" evidence="1">
    <location>
        <begin position="99"/>
        <end position="120"/>
    </location>
</feature>
<keyword evidence="1" id="KW-0472">Membrane</keyword>
<keyword evidence="1" id="KW-0812">Transmembrane</keyword>
<dbReference type="KEGG" id="sla:SERLADRAFT_446071"/>
<proteinExistence type="predicted"/>
<evidence type="ECO:0000313" key="2">
    <source>
        <dbReference type="EMBL" id="EGO28640.1"/>
    </source>
</evidence>
<name>F8NLU0_SERL9</name>
<keyword evidence="1" id="KW-1133">Transmembrane helix</keyword>